<dbReference type="Pfam" id="PF02775">
    <property type="entry name" value="TPP_enzyme_C"/>
    <property type="match status" value="1"/>
</dbReference>
<feature type="domain" description="Hint" evidence="5">
    <location>
        <begin position="144"/>
        <end position="247"/>
    </location>
</feature>
<dbReference type="SMART" id="SM00305">
    <property type="entry name" value="HintC"/>
    <property type="match status" value="1"/>
</dbReference>
<dbReference type="InterPro" id="IPR003587">
    <property type="entry name" value="Hint_dom_N"/>
</dbReference>
<evidence type="ECO:0000259" key="5">
    <source>
        <dbReference type="SMART" id="SM00306"/>
    </source>
</evidence>
<dbReference type="Gene3D" id="3.40.50.970">
    <property type="match status" value="2"/>
</dbReference>
<keyword evidence="2" id="KW-0175">Coiled coil</keyword>
<dbReference type="GO" id="GO:0016491">
    <property type="term" value="F:oxidoreductase activity"/>
    <property type="evidence" value="ECO:0007669"/>
    <property type="project" value="UniProtKB-KW"/>
</dbReference>
<evidence type="ECO:0000256" key="2">
    <source>
        <dbReference type="SAM" id="Coils"/>
    </source>
</evidence>
<dbReference type="Gene3D" id="2.170.16.10">
    <property type="entry name" value="Hedgehog/Intein (Hint) domain"/>
    <property type="match status" value="1"/>
</dbReference>
<feature type="domain" description="Hint" evidence="4">
    <location>
        <begin position="271"/>
        <end position="316"/>
    </location>
</feature>
<dbReference type="EMBL" id="LAZR01011947">
    <property type="protein sequence ID" value="KKM51480.1"/>
    <property type="molecule type" value="Genomic_DNA"/>
</dbReference>
<dbReference type="SUPFAM" id="SSF52518">
    <property type="entry name" value="Thiamin diphosphate-binding fold (THDP-binding)"/>
    <property type="match status" value="2"/>
</dbReference>
<comment type="caution">
    <text evidence="6">The sequence shown here is derived from an EMBL/GenBank/DDBJ whole genome shotgun (WGS) entry which is preliminary data.</text>
</comment>
<dbReference type="NCBIfam" id="TIGR01443">
    <property type="entry name" value="intein_Cterm"/>
    <property type="match status" value="1"/>
</dbReference>
<keyword evidence="1" id="KW-0560">Oxidoreductase</keyword>
<dbReference type="SMART" id="SM00306">
    <property type="entry name" value="HintN"/>
    <property type="match status" value="1"/>
</dbReference>
<dbReference type="InterPro" id="IPR029061">
    <property type="entry name" value="THDP-binding"/>
</dbReference>
<dbReference type="InterPro" id="IPR011766">
    <property type="entry name" value="TPP_enzyme_TPP-bd"/>
</dbReference>
<evidence type="ECO:0000259" key="4">
    <source>
        <dbReference type="SMART" id="SM00305"/>
    </source>
</evidence>
<feature type="compositionally biased region" description="Polar residues" evidence="3">
    <location>
        <begin position="317"/>
        <end position="329"/>
    </location>
</feature>
<dbReference type="CDD" id="cd03376">
    <property type="entry name" value="TPP_PFOR_porB_like"/>
    <property type="match status" value="1"/>
</dbReference>
<dbReference type="Pfam" id="PF14890">
    <property type="entry name" value="Intein_splicing"/>
    <property type="match status" value="1"/>
</dbReference>
<reference evidence="6" key="1">
    <citation type="journal article" date="2015" name="Nature">
        <title>Complex archaea that bridge the gap between prokaryotes and eukaryotes.</title>
        <authorList>
            <person name="Spang A."/>
            <person name="Saw J.H."/>
            <person name="Jorgensen S.L."/>
            <person name="Zaremba-Niedzwiedzka K."/>
            <person name="Martijn J."/>
            <person name="Lind A.E."/>
            <person name="van Eijk R."/>
            <person name="Schleper C."/>
            <person name="Guy L."/>
            <person name="Ettema T.J."/>
        </authorList>
    </citation>
    <scope>NUCLEOTIDE SEQUENCE</scope>
</reference>
<dbReference type="PROSITE" id="PS50817">
    <property type="entry name" value="INTEIN_N_TER"/>
    <property type="match status" value="1"/>
</dbReference>
<dbReference type="InterPro" id="IPR003586">
    <property type="entry name" value="Hint_dom_C"/>
</dbReference>
<dbReference type="InterPro" id="IPR006141">
    <property type="entry name" value="Intein_N"/>
</dbReference>
<proteinExistence type="predicted"/>
<gene>
    <name evidence="6" type="ORF">LCGC14_1555410</name>
</gene>
<dbReference type="PANTHER" id="PTHR42897:SF2">
    <property type="entry name" value="PYRUVATE SYNTHASE SUBUNIT PORB"/>
    <property type="match status" value="1"/>
</dbReference>
<dbReference type="CDD" id="cd00081">
    <property type="entry name" value="Hint"/>
    <property type="match status" value="1"/>
</dbReference>
<evidence type="ECO:0000313" key="6">
    <source>
        <dbReference type="EMBL" id="KKM51480.1"/>
    </source>
</evidence>
<dbReference type="InterPro" id="IPR051479">
    <property type="entry name" value="PorB-like"/>
</dbReference>
<feature type="region of interest" description="Disordered" evidence="3">
    <location>
        <begin position="317"/>
        <end position="337"/>
    </location>
</feature>
<dbReference type="AlphaFoldDB" id="A0A0F9JA30"/>
<feature type="coiled-coil region" evidence="2">
    <location>
        <begin position="451"/>
        <end position="478"/>
    </location>
</feature>
<dbReference type="InterPro" id="IPR030934">
    <property type="entry name" value="Intein_C"/>
</dbReference>
<dbReference type="GO" id="GO:0016539">
    <property type="term" value="P:intein-mediated protein splicing"/>
    <property type="evidence" value="ECO:0007669"/>
    <property type="project" value="InterPro"/>
</dbReference>
<dbReference type="PROSITE" id="PS50818">
    <property type="entry name" value="INTEIN_C_TER"/>
    <property type="match status" value="1"/>
</dbReference>
<dbReference type="InterPro" id="IPR036844">
    <property type="entry name" value="Hint_dom_sf"/>
</dbReference>
<accession>A0A0F9JA30</accession>
<dbReference type="SUPFAM" id="SSF51294">
    <property type="entry name" value="Hedgehog/intein (Hint) domain"/>
    <property type="match status" value="1"/>
</dbReference>
<dbReference type="NCBIfam" id="TIGR01445">
    <property type="entry name" value="intein_Nterm"/>
    <property type="match status" value="1"/>
</dbReference>
<sequence>MNKENMMPSLKELSKKKELLSGGQRLCAGCGASIIVRQILMAADDPLVISCATGCLEVATTIYPFTAWRTPFIHCAFENSASTLSGVEAAYRSLKRQGKIDKTIKFIAFGGDGGTYDIGLQALSGVMERGHNLLYVCYDNQAYMNCLSTSSLIMTKDGLKKITEIKEGDEIYAFDQETYQLVLKRCSGVFDNGIKDVYELTTLHHSIKATANHPFLVLERNGRGKENNLAWKTISEMKTGDEEVVVLKNSNGKKSEKYPDQYKYQNFLIDNKYFEMERVRDIVLVGQEATLDLRIEGEHNFIADGIVVHNTGIQRSSATPEGAATTTSPVGKAIPEGKERPRKDLTQIMVAHDSPYVAQANPAYYNDLIKKVQKALNTEGPTFINILSPCPRGWRHDSSQSIEIAKLAVLTGVWPLYEVENGNYRITYRPKKRRPFREWLESQGRFKHLLSEQNKEVVERLEKEVEEKEKKLLALAGETS</sequence>
<protein>
    <submittedName>
        <fullName evidence="6">Uncharacterized protein</fullName>
    </submittedName>
</protein>
<evidence type="ECO:0000256" key="1">
    <source>
        <dbReference type="ARBA" id="ARBA00023002"/>
    </source>
</evidence>
<dbReference type="PANTHER" id="PTHR42897">
    <property type="entry name" value="PYRUVATE SYNTHASE SUBUNIT PORB"/>
    <property type="match status" value="1"/>
</dbReference>
<organism evidence="6">
    <name type="scientific">marine sediment metagenome</name>
    <dbReference type="NCBI Taxonomy" id="412755"/>
    <lineage>
        <taxon>unclassified sequences</taxon>
        <taxon>metagenomes</taxon>
        <taxon>ecological metagenomes</taxon>
    </lineage>
</organism>
<evidence type="ECO:0000256" key="3">
    <source>
        <dbReference type="SAM" id="MobiDB-lite"/>
    </source>
</evidence>
<name>A0A0F9JA30_9ZZZZ</name>
<dbReference type="GO" id="GO:0030976">
    <property type="term" value="F:thiamine pyrophosphate binding"/>
    <property type="evidence" value="ECO:0007669"/>
    <property type="project" value="InterPro"/>
</dbReference>